<accession>L8JQB1</accession>
<dbReference type="AlphaFoldDB" id="L8JQB1"/>
<dbReference type="EMBL" id="AMZN01000054">
    <property type="protein sequence ID" value="ELR70388.1"/>
    <property type="molecule type" value="Genomic_DNA"/>
</dbReference>
<keyword evidence="2" id="KW-1185">Reference proteome</keyword>
<sequence length="44" mass="5152">MFRKVFYEVAIKRKAAFFQKAAPTNHTKQVSKSAMLLFYTLRLA</sequence>
<evidence type="ECO:0000313" key="2">
    <source>
        <dbReference type="Proteomes" id="UP000011135"/>
    </source>
</evidence>
<dbReference type="Proteomes" id="UP000011135">
    <property type="component" value="Unassembled WGS sequence"/>
</dbReference>
<name>L8JQB1_9BACT</name>
<comment type="caution">
    <text evidence="1">The sequence shown here is derived from an EMBL/GenBank/DDBJ whole genome shotgun (WGS) entry which is preliminary data.</text>
</comment>
<dbReference type="STRING" id="1237149.C900_03742"/>
<proteinExistence type="predicted"/>
<evidence type="ECO:0000313" key="1">
    <source>
        <dbReference type="EMBL" id="ELR70388.1"/>
    </source>
</evidence>
<gene>
    <name evidence="1" type="ORF">C900_03742</name>
</gene>
<protein>
    <submittedName>
        <fullName evidence="1">Uncharacterized protein</fullName>
    </submittedName>
</protein>
<organism evidence="1 2">
    <name type="scientific">Fulvivirga imtechensis AK7</name>
    <dbReference type="NCBI Taxonomy" id="1237149"/>
    <lineage>
        <taxon>Bacteria</taxon>
        <taxon>Pseudomonadati</taxon>
        <taxon>Bacteroidota</taxon>
        <taxon>Cytophagia</taxon>
        <taxon>Cytophagales</taxon>
        <taxon>Fulvivirgaceae</taxon>
        <taxon>Fulvivirga</taxon>
    </lineage>
</organism>
<reference evidence="1 2" key="1">
    <citation type="submission" date="2012-12" db="EMBL/GenBank/DDBJ databases">
        <title>Genome assembly of Fulvivirga imtechensis AK7.</title>
        <authorList>
            <person name="Nupur N."/>
            <person name="Khatri I."/>
            <person name="Kumar R."/>
            <person name="Subramanian S."/>
            <person name="Pinnaka A."/>
        </authorList>
    </citation>
    <scope>NUCLEOTIDE SEQUENCE [LARGE SCALE GENOMIC DNA]</scope>
    <source>
        <strain evidence="1 2">AK7</strain>
    </source>
</reference>